<evidence type="ECO:0000313" key="10">
    <source>
        <dbReference type="Proteomes" id="UP000637695"/>
    </source>
</evidence>
<dbReference type="AlphaFoldDB" id="A0A917NG86"/>
<keyword evidence="10" id="KW-1185">Reference proteome</keyword>
<dbReference type="RefSeq" id="WP_188881000.1">
    <property type="nucleotide sequence ID" value="NZ_BMOY01000005.1"/>
</dbReference>
<dbReference type="InterPro" id="IPR020550">
    <property type="entry name" value="Inositol_monophosphatase_CS"/>
</dbReference>
<evidence type="ECO:0000256" key="2">
    <source>
        <dbReference type="ARBA" id="ARBA00001946"/>
    </source>
</evidence>
<dbReference type="InterPro" id="IPR033942">
    <property type="entry name" value="IMPase"/>
</dbReference>
<dbReference type="PROSITE" id="PS00630">
    <property type="entry name" value="IMP_2"/>
    <property type="match status" value="1"/>
</dbReference>
<dbReference type="GO" id="GO:0006020">
    <property type="term" value="P:inositol metabolic process"/>
    <property type="evidence" value="ECO:0007669"/>
    <property type="project" value="TreeGrafter"/>
</dbReference>
<evidence type="ECO:0000256" key="3">
    <source>
        <dbReference type="ARBA" id="ARBA00009759"/>
    </source>
</evidence>
<evidence type="ECO:0000256" key="7">
    <source>
        <dbReference type="PIRSR" id="PIRSR600760-2"/>
    </source>
</evidence>
<sequence length="308" mass="32764">MALQSIDRDVWVPVVAVRAALAAGDYFRSRLDTKLEVKTKSSPSDLVTDVDPECERRIRATIHACFPDDEVLGEESTAPGMEASLAAAQAVADAPRLWVVDPLDGTTNFVYGMPLSAVSIAYAEHGEVQCGVVYDPYRGEVFLAQRGTGAWRLTAGEAAQWCAAETPVSLAEAAARWLRLRASTEASLAGAIVATGFPSRQAARDQTLTAGMRLTGRVKNLRALGSAALHLAYVAAGRLDAFWEYDLNAWDLAAGVCLVTEAGGHVQQIGGGTYHLAARDILVCGRPELAQALDAALRGEEDGRPGAW</sequence>
<dbReference type="Proteomes" id="UP000637695">
    <property type="component" value="Unassembled WGS sequence"/>
</dbReference>
<dbReference type="GO" id="GO:0046854">
    <property type="term" value="P:phosphatidylinositol phosphate biosynthetic process"/>
    <property type="evidence" value="ECO:0007669"/>
    <property type="project" value="InterPro"/>
</dbReference>
<dbReference type="Pfam" id="PF00459">
    <property type="entry name" value="Inositol_P"/>
    <property type="match status" value="1"/>
</dbReference>
<dbReference type="Gene3D" id="3.40.190.80">
    <property type="match status" value="1"/>
</dbReference>
<feature type="binding site" evidence="7">
    <location>
        <position position="103"/>
    </location>
    <ligand>
        <name>Mg(2+)</name>
        <dbReference type="ChEBI" id="CHEBI:18420"/>
        <label>1</label>
        <note>catalytic</note>
    </ligand>
</feature>
<dbReference type="InterPro" id="IPR020583">
    <property type="entry name" value="Inositol_monoP_metal-BS"/>
</dbReference>
<dbReference type="EMBL" id="BMOY01000005">
    <property type="protein sequence ID" value="GGI98845.1"/>
    <property type="molecule type" value="Genomic_DNA"/>
</dbReference>
<evidence type="ECO:0000256" key="5">
    <source>
        <dbReference type="ARBA" id="ARBA00022801"/>
    </source>
</evidence>
<dbReference type="InterPro" id="IPR000760">
    <property type="entry name" value="Inositol_monophosphatase-like"/>
</dbReference>
<dbReference type="GO" id="GO:0007165">
    <property type="term" value="P:signal transduction"/>
    <property type="evidence" value="ECO:0007669"/>
    <property type="project" value="TreeGrafter"/>
</dbReference>
<dbReference type="PANTHER" id="PTHR20854">
    <property type="entry name" value="INOSITOL MONOPHOSPHATASE"/>
    <property type="match status" value="1"/>
</dbReference>
<dbReference type="CDD" id="cd01639">
    <property type="entry name" value="IMPase"/>
    <property type="match status" value="1"/>
</dbReference>
<gene>
    <name evidence="9" type="primary">suhB</name>
    <name evidence="9" type="ORF">GCM10010885_05430</name>
</gene>
<accession>A0A917NG86</accession>
<dbReference type="PANTHER" id="PTHR20854:SF4">
    <property type="entry name" value="INOSITOL-1-MONOPHOSPHATASE-RELATED"/>
    <property type="match status" value="1"/>
</dbReference>
<reference evidence="9" key="1">
    <citation type="journal article" date="2014" name="Int. J. Syst. Evol. Microbiol.">
        <title>Complete genome sequence of Corynebacterium casei LMG S-19264T (=DSM 44701T), isolated from a smear-ripened cheese.</title>
        <authorList>
            <consortium name="US DOE Joint Genome Institute (JGI-PGF)"/>
            <person name="Walter F."/>
            <person name="Albersmeier A."/>
            <person name="Kalinowski J."/>
            <person name="Ruckert C."/>
        </authorList>
    </citation>
    <scope>NUCLEOTIDE SEQUENCE</scope>
    <source>
        <strain evidence="9">JCM 18487</strain>
    </source>
</reference>
<comment type="catalytic activity">
    <reaction evidence="1 8">
        <text>a myo-inositol phosphate + H2O = myo-inositol + phosphate</text>
        <dbReference type="Rhea" id="RHEA:24056"/>
        <dbReference type="ChEBI" id="CHEBI:15377"/>
        <dbReference type="ChEBI" id="CHEBI:17268"/>
        <dbReference type="ChEBI" id="CHEBI:43474"/>
        <dbReference type="ChEBI" id="CHEBI:84139"/>
        <dbReference type="EC" id="3.1.3.25"/>
    </reaction>
</comment>
<keyword evidence="6 7" id="KW-0460">Magnesium</keyword>
<comment type="similarity">
    <text evidence="3 8">Belongs to the inositol monophosphatase superfamily.</text>
</comment>
<name>A0A917NG86_9BACL</name>
<feature type="binding site" evidence="7">
    <location>
        <position position="251"/>
    </location>
    <ligand>
        <name>Mg(2+)</name>
        <dbReference type="ChEBI" id="CHEBI:18420"/>
        <label>1</label>
        <note>catalytic</note>
    </ligand>
</feature>
<evidence type="ECO:0000313" key="9">
    <source>
        <dbReference type="EMBL" id="GGI98845.1"/>
    </source>
</evidence>
<comment type="caution">
    <text evidence="9">The sequence shown here is derived from an EMBL/GenBank/DDBJ whole genome shotgun (WGS) entry which is preliminary data.</text>
</comment>
<organism evidence="9 10">
    <name type="scientific">Alicyclobacillus cellulosilyticus</name>
    <dbReference type="NCBI Taxonomy" id="1003997"/>
    <lineage>
        <taxon>Bacteria</taxon>
        <taxon>Bacillati</taxon>
        <taxon>Bacillota</taxon>
        <taxon>Bacilli</taxon>
        <taxon>Bacillales</taxon>
        <taxon>Alicyclobacillaceae</taxon>
        <taxon>Alicyclobacillus</taxon>
    </lineage>
</organism>
<comment type="cofactor">
    <cofactor evidence="2 7 8">
        <name>Mg(2+)</name>
        <dbReference type="ChEBI" id="CHEBI:18420"/>
    </cofactor>
</comment>
<feature type="binding site" evidence="7">
    <location>
        <position position="101"/>
    </location>
    <ligand>
        <name>Mg(2+)</name>
        <dbReference type="ChEBI" id="CHEBI:18420"/>
        <label>1</label>
        <note>catalytic</note>
    </ligand>
</feature>
<dbReference type="Gene3D" id="3.30.540.10">
    <property type="entry name" value="Fructose-1,6-Bisphosphatase, subunit A, domain 1"/>
    <property type="match status" value="1"/>
</dbReference>
<evidence type="ECO:0000256" key="8">
    <source>
        <dbReference type="RuleBase" id="RU364068"/>
    </source>
</evidence>
<feature type="binding site" evidence="7">
    <location>
        <position position="104"/>
    </location>
    <ligand>
        <name>Mg(2+)</name>
        <dbReference type="ChEBI" id="CHEBI:18420"/>
        <label>1</label>
        <note>catalytic</note>
    </ligand>
</feature>
<keyword evidence="4 7" id="KW-0479">Metal-binding</keyword>
<proteinExistence type="inferred from homology"/>
<evidence type="ECO:0000256" key="4">
    <source>
        <dbReference type="ARBA" id="ARBA00022723"/>
    </source>
</evidence>
<dbReference type="FunFam" id="3.30.540.10:FF:000003">
    <property type="entry name" value="Inositol-1-monophosphatase"/>
    <property type="match status" value="1"/>
</dbReference>
<evidence type="ECO:0000256" key="6">
    <source>
        <dbReference type="ARBA" id="ARBA00022842"/>
    </source>
</evidence>
<keyword evidence="5 8" id="KW-0378">Hydrolase</keyword>
<feature type="binding site" evidence="7">
    <location>
        <position position="74"/>
    </location>
    <ligand>
        <name>Mg(2+)</name>
        <dbReference type="ChEBI" id="CHEBI:18420"/>
        <label>1</label>
        <note>catalytic</note>
    </ligand>
</feature>
<dbReference type="GO" id="GO:0008934">
    <property type="term" value="F:inositol monophosphate 1-phosphatase activity"/>
    <property type="evidence" value="ECO:0007669"/>
    <property type="project" value="InterPro"/>
</dbReference>
<dbReference type="GO" id="GO:0046872">
    <property type="term" value="F:metal ion binding"/>
    <property type="evidence" value="ECO:0007669"/>
    <property type="project" value="UniProtKB-KW"/>
</dbReference>
<evidence type="ECO:0000256" key="1">
    <source>
        <dbReference type="ARBA" id="ARBA00001033"/>
    </source>
</evidence>
<protein>
    <recommendedName>
        <fullName evidence="8">Inositol-1-monophosphatase</fullName>
        <ecNumber evidence="8">3.1.3.25</ecNumber>
    </recommendedName>
</protein>
<dbReference type="PROSITE" id="PS00629">
    <property type="entry name" value="IMP_1"/>
    <property type="match status" value="1"/>
</dbReference>
<dbReference type="EC" id="3.1.3.25" evidence="8"/>
<reference evidence="9" key="2">
    <citation type="submission" date="2020-09" db="EMBL/GenBank/DDBJ databases">
        <authorList>
            <person name="Sun Q."/>
            <person name="Ohkuma M."/>
        </authorList>
    </citation>
    <scope>NUCLEOTIDE SEQUENCE</scope>
    <source>
        <strain evidence="9">JCM 18487</strain>
    </source>
</reference>
<dbReference type="SUPFAM" id="SSF56655">
    <property type="entry name" value="Carbohydrate phosphatase"/>
    <property type="match status" value="1"/>
</dbReference>
<dbReference type="PRINTS" id="PR00377">
    <property type="entry name" value="IMPHPHTASES"/>
</dbReference>